<dbReference type="GO" id="GO:0016491">
    <property type="term" value="F:oxidoreductase activity"/>
    <property type="evidence" value="ECO:0007669"/>
    <property type="project" value="UniProtKB-KW"/>
</dbReference>
<dbReference type="Gene3D" id="3.40.50.720">
    <property type="entry name" value="NAD(P)-binding Rossmann-like Domain"/>
    <property type="match status" value="1"/>
</dbReference>
<keyword evidence="2" id="KW-0560">Oxidoreductase</keyword>
<accession>A0A1H4VRM3</accession>
<comment type="similarity">
    <text evidence="1">Belongs to the short-chain dehydrogenases/reductases (SDR) family.</text>
</comment>
<evidence type="ECO:0000256" key="1">
    <source>
        <dbReference type="ARBA" id="ARBA00006484"/>
    </source>
</evidence>
<dbReference type="RefSeq" id="WP_072942519.1">
    <property type="nucleotide sequence ID" value="NZ_CP070609.1"/>
</dbReference>
<dbReference type="InterPro" id="IPR051122">
    <property type="entry name" value="SDR_DHRS6-like"/>
</dbReference>
<gene>
    <name evidence="3" type="ORF">SAMN04490239_5656</name>
</gene>
<sequence length="198" mass="20359">MKVLVVGGTGRIGTAVVDALTPDHDVVVASRSTEVAVDLRDAASVTALYERVGTVDAVVSTAGVTPFPAFGDTTTSDFRQGFDDKLLGQIELVLRGLPFVADGGSFTLVTGVLAREPIRSGVVASTVNGALEAFVKAAAAELPRGIRINAVSPSVVTEALDVYGDFFPGFAPVPAADVARAFVKSVAGIHTGRVYELG</sequence>
<name>A0A1H4VRM3_9NOCA</name>
<dbReference type="PANTHER" id="PTHR43477">
    <property type="entry name" value="DIHYDROANTICAPSIN 7-DEHYDROGENASE"/>
    <property type="match status" value="1"/>
</dbReference>
<protein>
    <submittedName>
        <fullName evidence="3">NAD(P)-dependent dehydrogenase, short-chain alcohol dehydrogenase family</fullName>
    </submittedName>
</protein>
<dbReference type="SUPFAM" id="SSF51735">
    <property type="entry name" value="NAD(P)-binding Rossmann-fold domains"/>
    <property type="match status" value="1"/>
</dbReference>
<proteinExistence type="inferred from homology"/>
<keyword evidence="4" id="KW-1185">Reference proteome</keyword>
<dbReference type="Pfam" id="PF13561">
    <property type="entry name" value="adh_short_C2"/>
    <property type="match status" value="1"/>
</dbReference>
<dbReference type="InterPro" id="IPR002347">
    <property type="entry name" value="SDR_fam"/>
</dbReference>
<dbReference type="OrthoDB" id="9787486at2"/>
<dbReference type="AlphaFoldDB" id="A0A1H4VRM3"/>
<dbReference type="InterPro" id="IPR036291">
    <property type="entry name" value="NAD(P)-bd_dom_sf"/>
</dbReference>
<evidence type="ECO:0000313" key="3">
    <source>
        <dbReference type="EMBL" id="SEC83772.1"/>
    </source>
</evidence>
<dbReference type="CDD" id="cd11731">
    <property type="entry name" value="Lin1944_like_SDR_c"/>
    <property type="match status" value="1"/>
</dbReference>
<dbReference type="PRINTS" id="PR00081">
    <property type="entry name" value="GDHRDH"/>
</dbReference>
<dbReference type="PANTHER" id="PTHR43477:SF1">
    <property type="entry name" value="DIHYDROANTICAPSIN 7-DEHYDROGENASE"/>
    <property type="match status" value="1"/>
</dbReference>
<evidence type="ECO:0000256" key="2">
    <source>
        <dbReference type="ARBA" id="ARBA00023002"/>
    </source>
</evidence>
<dbReference type="NCBIfam" id="NF005754">
    <property type="entry name" value="PRK07578.1"/>
    <property type="match status" value="1"/>
</dbReference>
<reference evidence="4" key="1">
    <citation type="submission" date="2016-10" db="EMBL/GenBank/DDBJ databases">
        <authorList>
            <person name="Varghese N."/>
            <person name="Submissions S."/>
        </authorList>
    </citation>
    <scope>NUCLEOTIDE SEQUENCE [LARGE SCALE GENOMIC DNA]</scope>
    <source>
        <strain evidence="4">DSM 44498</strain>
    </source>
</reference>
<dbReference type="EMBL" id="FNSV01000005">
    <property type="protein sequence ID" value="SEC83772.1"/>
    <property type="molecule type" value="Genomic_DNA"/>
</dbReference>
<dbReference type="Proteomes" id="UP000183561">
    <property type="component" value="Unassembled WGS sequence"/>
</dbReference>
<evidence type="ECO:0000313" key="4">
    <source>
        <dbReference type="Proteomes" id="UP000183561"/>
    </source>
</evidence>
<organism evidence="3 4">
    <name type="scientific">Rhodococcus koreensis</name>
    <dbReference type="NCBI Taxonomy" id="99653"/>
    <lineage>
        <taxon>Bacteria</taxon>
        <taxon>Bacillati</taxon>
        <taxon>Actinomycetota</taxon>
        <taxon>Actinomycetes</taxon>
        <taxon>Mycobacteriales</taxon>
        <taxon>Nocardiaceae</taxon>
        <taxon>Rhodococcus</taxon>
    </lineage>
</organism>